<dbReference type="AlphaFoldDB" id="A0AAN9P1X7"/>
<evidence type="ECO:0000259" key="2">
    <source>
        <dbReference type="Pfam" id="PF08268"/>
    </source>
</evidence>
<evidence type="ECO:0000259" key="1">
    <source>
        <dbReference type="Pfam" id="PF00646"/>
    </source>
</evidence>
<reference evidence="3 4" key="1">
    <citation type="submission" date="2024-01" db="EMBL/GenBank/DDBJ databases">
        <title>The genomes of 5 underutilized Papilionoideae crops provide insights into root nodulation and disease resistanc.</title>
        <authorList>
            <person name="Jiang F."/>
        </authorList>
    </citation>
    <scope>NUCLEOTIDE SEQUENCE [LARGE SCALE GENOMIC DNA]</scope>
    <source>
        <strain evidence="3">DUOXIRENSHENG_FW03</strain>
        <tissue evidence="3">Leaves</tissue>
    </source>
</reference>
<dbReference type="Pfam" id="PF08268">
    <property type="entry name" value="FBA_3"/>
    <property type="match status" value="1"/>
</dbReference>
<accession>A0AAN9P1X7</accession>
<dbReference type="InterPro" id="IPR013187">
    <property type="entry name" value="F-box-assoc_dom_typ3"/>
</dbReference>
<dbReference type="InterPro" id="IPR036047">
    <property type="entry name" value="F-box-like_dom_sf"/>
</dbReference>
<protein>
    <recommendedName>
        <fullName evidence="5">F-box domain-containing protein</fullName>
    </recommendedName>
</protein>
<sequence>MSLSPVVESQDLLIEILLRLPSKPLAKFKCVSKQWLTLITSHHFITLYSSLHHFPLLLSHSPLNYTFSISTFHTPIFQTPFTFDFLNLPKHGSLHIIQACKGLLLIQTTTSSSDSFCTLYVCNPTTKSFITLGDMSEFDAALTTFFLAIEHPSSSHFKVVAIKRSIVSPLVHCISCNLIASCTIYEISIYSSETASWGNPFSYCNTTPTIEIDHGVYCNGALHWYSVAQESFYFDIKNQSFKMYPMPPEIKALTQQVEYFGQSGEHLHLILQAQGRLVFHIFELEQDYSYWSKKFLLDFSPMLSFNILGLIRQEKEEEFLLVFLANDAAFSCNLDNATFRELYELRSTIQSCDKMCSLRQCFKLFEYFENFSSIGGLIG</sequence>
<organism evidence="3 4">
    <name type="scientific">Psophocarpus tetragonolobus</name>
    <name type="common">Winged bean</name>
    <name type="synonym">Dolichos tetragonolobus</name>
    <dbReference type="NCBI Taxonomy" id="3891"/>
    <lineage>
        <taxon>Eukaryota</taxon>
        <taxon>Viridiplantae</taxon>
        <taxon>Streptophyta</taxon>
        <taxon>Embryophyta</taxon>
        <taxon>Tracheophyta</taxon>
        <taxon>Spermatophyta</taxon>
        <taxon>Magnoliopsida</taxon>
        <taxon>eudicotyledons</taxon>
        <taxon>Gunneridae</taxon>
        <taxon>Pentapetalae</taxon>
        <taxon>rosids</taxon>
        <taxon>fabids</taxon>
        <taxon>Fabales</taxon>
        <taxon>Fabaceae</taxon>
        <taxon>Papilionoideae</taxon>
        <taxon>50 kb inversion clade</taxon>
        <taxon>NPAAA clade</taxon>
        <taxon>indigoferoid/millettioid clade</taxon>
        <taxon>Phaseoleae</taxon>
        <taxon>Psophocarpus</taxon>
    </lineage>
</organism>
<dbReference type="PANTHER" id="PTHR35546:SF25">
    <property type="entry name" value="F-BOX DOMAIN-CONTAINING PROTEIN"/>
    <property type="match status" value="1"/>
</dbReference>
<dbReference type="PANTHER" id="PTHR35546">
    <property type="entry name" value="F-BOX PROTEIN INTERACTION DOMAIN PROTEIN-RELATED"/>
    <property type="match status" value="1"/>
</dbReference>
<dbReference type="Pfam" id="PF00646">
    <property type="entry name" value="F-box"/>
    <property type="match status" value="1"/>
</dbReference>
<dbReference type="NCBIfam" id="TIGR01640">
    <property type="entry name" value="F_box_assoc_1"/>
    <property type="match status" value="1"/>
</dbReference>
<dbReference type="SUPFAM" id="SSF81383">
    <property type="entry name" value="F-box domain"/>
    <property type="match status" value="1"/>
</dbReference>
<evidence type="ECO:0008006" key="5">
    <source>
        <dbReference type="Google" id="ProtNLM"/>
    </source>
</evidence>
<proteinExistence type="predicted"/>
<evidence type="ECO:0000313" key="4">
    <source>
        <dbReference type="Proteomes" id="UP001386955"/>
    </source>
</evidence>
<evidence type="ECO:0000313" key="3">
    <source>
        <dbReference type="EMBL" id="KAK7380788.1"/>
    </source>
</evidence>
<name>A0AAN9P1X7_PSOTE</name>
<dbReference type="InterPro" id="IPR001810">
    <property type="entry name" value="F-box_dom"/>
</dbReference>
<gene>
    <name evidence="3" type="ORF">VNO78_33307</name>
</gene>
<dbReference type="EMBL" id="JAYMYS010000009">
    <property type="protein sequence ID" value="KAK7380788.1"/>
    <property type="molecule type" value="Genomic_DNA"/>
</dbReference>
<keyword evidence="4" id="KW-1185">Reference proteome</keyword>
<feature type="domain" description="F-box" evidence="1">
    <location>
        <begin position="10"/>
        <end position="44"/>
    </location>
</feature>
<dbReference type="InterPro" id="IPR055290">
    <property type="entry name" value="At3g26010-like"/>
</dbReference>
<comment type="caution">
    <text evidence="3">The sequence shown here is derived from an EMBL/GenBank/DDBJ whole genome shotgun (WGS) entry which is preliminary data.</text>
</comment>
<dbReference type="CDD" id="cd22157">
    <property type="entry name" value="F-box_AtFBW1-like"/>
    <property type="match status" value="1"/>
</dbReference>
<feature type="domain" description="F-box associated beta-propeller type 3" evidence="2">
    <location>
        <begin position="87"/>
        <end position="296"/>
    </location>
</feature>
<dbReference type="Proteomes" id="UP001386955">
    <property type="component" value="Unassembled WGS sequence"/>
</dbReference>
<dbReference type="InterPro" id="IPR017451">
    <property type="entry name" value="F-box-assoc_interact_dom"/>
</dbReference>